<keyword evidence="1" id="KW-0472">Membrane</keyword>
<gene>
    <name evidence="2" type="ORF">AB205_0081750</name>
</gene>
<evidence type="ECO:0000313" key="2">
    <source>
        <dbReference type="EMBL" id="PIO33581.1"/>
    </source>
</evidence>
<sequence length="116" mass="12666">IASPASSLSVFHPGLGLQFSKFQLAALLAHITMVNWISVKHVRRGLSRKKKGNCYVTCAQGQKPVDHQEPLIIQLVLVSAFQASSPQMAIDLVNYVHVVCINLKLGARNAYLVEGD</sequence>
<reference evidence="3" key="1">
    <citation type="journal article" date="2017" name="Nat. Commun.">
        <title>The North American bullfrog draft genome provides insight into hormonal regulation of long noncoding RNA.</title>
        <authorList>
            <person name="Hammond S.A."/>
            <person name="Warren R.L."/>
            <person name="Vandervalk B.P."/>
            <person name="Kucuk E."/>
            <person name="Khan H."/>
            <person name="Gibb E.A."/>
            <person name="Pandoh P."/>
            <person name="Kirk H."/>
            <person name="Zhao Y."/>
            <person name="Jones M."/>
            <person name="Mungall A.J."/>
            <person name="Coope R."/>
            <person name="Pleasance S."/>
            <person name="Moore R.A."/>
            <person name="Holt R.A."/>
            <person name="Round J.M."/>
            <person name="Ohora S."/>
            <person name="Walle B.V."/>
            <person name="Veldhoen N."/>
            <person name="Helbing C.C."/>
            <person name="Birol I."/>
        </authorList>
    </citation>
    <scope>NUCLEOTIDE SEQUENCE [LARGE SCALE GENOMIC DNA]</scope>
</reference>
<keyword evidence="1" id="KW-1133">Transmembrane helix</keyword>
<proteinExistence type="predicted"/>
<organism evidence="2 3">
    <name type="scientific">Aquarana catesbeiana</name>
    <name type="common">American bullfrog</name>
    <name type="synonym">Rana catesbeiana</name>
    <dbReference type="NCBI Taxonomy" id="8400"/>
    <lineage>
        <taxon>Eukaryota</taxon>
        <taxon>Metazoa</taxon>
        <taxon>Chordata</taxon>
        <taxon>Craniata</taxon>
        <taxon>Vertebrata</taxon>
        <taxon>Euteleostomi</taxon>
        <taxon>Amphibia</taxon>
        <taxon>Batrachia</taxon>
        <taxon>Anura</taxon>
        <taxon>Neobatrachia</taxon>
        <taxon>Ranoidea</taxon>
        <taxon>Ranidae</taxon>
        <taxon>Aquarana</taxon>
    </lineage>
</organism>
<evidence type="ECO:0000313" key="3">
    <source>
        <dbReference type="Proteomes" id="UP000228934"/>
    </source>
</evidence>
<dbReference type="AlphaFoldDB" id="A0A2G9S2A5"/>
<name>A0A2G9S2A5_AQUCT</name>
<protein>
    <submittedName>
        <fullName evidence="2">Uncharacterized protein</fullName>
    </submittedName>
</protein>
<accession>A0A2G9S2A5</accession>
<feature type="transmembrane region" description="Helical" evidence="1">
    <location>
        <begin position="22"/>
        <end position="39"/>
    </location>
</feature>
<dbReference type="EMBL" id="KV928660">
    <property type="protein sequence ID" value="PIO33581.1"/>
    <property type="molecule type" value="Genomic_DNA"/>
</dbReference>
<keyword evidence="3" id="KW-1185">Reference proteome</keyword>
<evidence type="ECO:0000256" key="1">
    <source>
        <dbReference type="SAM" id="Phobius"/>
    </source>
</evidence>
<keyword evidence="1" id="KW-0812">Transmembrane</keyword>
<dbReference type="Proteomes" id="UP000228934">
    <property type="component" value="Unassembled WGS sequence"/>
</dbReference>
<feature type="non-terminal residue" evidence="2">
    <location>
        <position position="1"/>
    </location>
</feature>